<dbReference type="PANTHER" id="PTHR39327">
    <property type="match status" value="1"/>
</dbReference>
<keyword evidence="2" id="KW-1185">Reference proteome</keyword>
<dbReference type="KEGG" id="tvd:SG34_031910"/>
<organism evidence="1 2">
    <name type="scientific">Thalassomonas viridans</name>
    <dbReference type="NCBI Taxonomy" id="137584"/>
    <lineage>
        <taxon>Bacteria</taxon>
        <taxon>Pseudomonadati</taxon>
        <taxon>Pseudomonadota</taxon>
        <taxon>Gammaproteobacteria</taxon>
        <taxon>Alteromonadales</taxon>
        <taxon>Colwelliaceae</taxon>
        <taxon>Thalassomonas</taxon>
    </lineage>
</organism>
<protein>
    <submittedName>
        <fullName evidence="1">Transglutaminase-like cysteine peptidase</fullName>
    </submittedName>
</protein>
<dbReference type="Proteomes" id="UP000032352">
    <property type="component" value="Chromosome pTvir"/>
</dbReference>
<dbReference type="RefSeq" id="WP_053046701.1">
    <property type="nucleotide sequence ID" value="NZ_CP059734.1"/>
</dbReference>
<evidence type="ECO:0000313" key="2">
    <source>
        <dbReference type="Proteomes" id="UP000032352"/>
    </source>
</evidence>
<dbReference type="Pfam" id="PF06035">
    <property type="entry name" value="Peptidase_C93"/>
    <property type="match status" value="1"/>
</dbReference>
<reference evidence="1 2" key="1">
    <citation type="journal article" date="2015" name="Genome Announc.">
        <title>Draft Genome Sequences of Marine Isolates of Thalassomonas viridans and Thalassomonas actiniarum.</title>
        <authorList>
            <person name="Olonade I."/>
            <person name="van Zyl L.J."/>
            <person name="Trindade M."/>
        </authorList>
    </citation>
    <scope>NUCLEOTIDE SEQUENCE [LARGE SCALE GENOMIC DNA]</scope>
    <source>
        <strain evidence="1 2">XOM25</strain>
    </source>
</reference>
<proteinExistence type="predicted"/>
<evidence type="ECO:0000313" key="1">
    <source>
        <dbReference type="EMBL" id="WDE08530.1"/>
    </source>
</evidence>
<gene>
    <name evidence="1" type="ORF">SG34_031910</name>
</gene>
<name>A0AAE9Z857_9GAMM</name>
<dbReference type="PANTHER" id="PTHR39327:SF1">
    <property type="entry name" value="BLR5470 PROTEIN"/>
    <property type="match status" value="1"/>
</dbReference>
<dbReference type="EMBL" id="CP059734">
    <property type="protein sequence ID" value="WDE08530.1"/>
    <property type="molecule type" value="Genomic_DNA"/>
</dbReference>
<sequence>MRSRCTLTKRSSAVVRGFVLGMLLLWVLYARSGPDLDGQKILASLEKNYGERAKKRGKAWLKLMKTEAETSELDKLGKVNRFFNLFHFTDDIKLWGVDNYWASPVEFIGVNGGDCEDFAIAKYFTLLELGIADEKMRITMVKAVSIKKYHMVLAYYQTPGSVPLILDNLDGAVKTADKRKDLIPVYSFNASQLWLNKEKGRGILSGKSSRLTLWRDLRQRISSATLKQPKLKLEF</sequence>
<reference evidence="1 2" key="2">
    <citation type="journal article" date="2022" name="Mar. Drugs">
        <title>Bioassay-Guided Fractionation Leads to the Detection of Cholic Acid Generated by the Rare Thalassomonas sp.</title>
        <authorList>
            <person name="Pheiffer F."/>
            <person name="Schneider Y.K."/>
            <person name="Hansen E.H."/>
            <person name="Andersen J.H."/>
            <person name="Isaksson J."/>
            <person name="Busche T."/>
            <person name="R C."/>
            <person name="Kalinowski J."/>
            <person name="Zyl L.V."/>
            <person name="Trindade M."/>
        </authorList>
    </citation>
    <scope>NUCLEOTIDE SEQUENCE [LARGE SCALE GENOMIC DNA]</scope>
    <source>
        <strain evidence="1 2">XOM25</strain>
    </source>
</reference>
<dbReference type="AlphaFoldDB" id="A0AAE9Z857"/>
<dbReference type="Gene3D" id="3.10.620.30">
    <property type="match status" value="1"/>
</dbReference>
<accession>A0AAE9Z857</accession>
<dbReference type="InterPro" id="IPR010319">
    <property type="entry name" value="Transglutaminase-like_Cys_pept"/>
</dbReference>